<dbReference type="InterPro" id="IPR036036">
    <property type="entry name" value="SOCS_box-like_dom_sf"/>
</dbReference>
<dbReference type="InterPro" id="IPR013320">
    <property type="entry name" value="ConA-like_dom_sf"/>
</dbReference>
<evidence type="ECO:0000259" key="4">
    <source>
        <dbReference type="PROSITE" id="PS50225"/>
    </source>
</evidence>
<dbReference type="GO" id="GO:0043161">
    <property type="term" value="P:proteasome-mediated ubiquitin-dependent protein catabolic process"/>
    <property type="evidence" value="ECO:0007669"/>
    <property type="project" value="TreeGrafter"/>
</dbReference>
<dbReference type="InterPro" id="IPR043136">
    <property type="entry name" value="B30.2/SPRY_sf"/>
</dbReference>
<dbReference type="InterPro" id="IPR050672">
    <property type="entry name" value="FBXO45-Fsn/SPSB_families"/>
</dbReference>
<dbReference type="Pfam" id="PF00622">
    <property type="entry name" value="SPRY"/>
    <property type="match status" value="1"/>
</dbReference>
<comment type="pathway">
    <text evidence="2">Protein modification; protein ubiquitination.</text>
</comment>
<feature type="domain" description="SOCS box" evidence="4">
    <location>
        <begin position="117"/>
        <end position="172"/>
    </location>
</feature>
<dbReference type="Pfam" id="PF07525">
    <property type="entry name" value="SOCS_box"/>
    <property type="match status" value="1"/>
</dbReference>
<dbReference type="SUPFAM" id="SSF49899">
    <property type="entry name" value="Concanavalin A-like lectins/glucanases"/>
    <property type="match status" value="1"/>
</dbReference>
<dbReference type="UniPathway" id="UPA00143"/>
<dbReference type="Proteomes" id="UP000050525">
    <property type="component" value="Unassembled WGS sequence"/>
</dbReference>
<proteinExistence type="predicted"/>
<dbReference type="GO" id="GO:0035556">
    <property type="term" value="P:intracellular signal transduction"/>
    <property type="evidence" value="ECO:0007669"/>
    <property type="project" value="InterPro"/>
</dbReference>
<reference evidence="5 6" key="1">
    <citation type="journal article" date="2012" name="Genome Biol.">
        <title>Sequencing three crocodilian genomes to illuminate the evolution of archosaurs and amniotes.</title>
        <authorList>
            <person name="St John J.A."/>
            <person name="Braun E.L."/>
            <person name="Isberg S.R."/>
            <person name="Miles L.G."/>
            <person name="Chong A.Y."/>
            <person name="Gongora J."/>
            <person name="Dalzell P."/>
            <person name="Moran C."/>
            <person name="Bed'hom B."/>
            <person name="Abzhanov A."/>
            <person name="Burgess S.C."/>
            <person name="Cooksey A.M."/>
            <person name="Castoe T.A."/>
            <person name="Crawford N.G."/>
            <person name="Densmore L.D."/>
            <person name="Drew J.C."/>
            <person name="Edwards S.V."/>
            <person name="Faircloth B.C."/>
            <person name="Fujita M.K."/>
            <person name="Greenwold M.J."/>
            <person name="Hoffmann F.G."/>
            <person name="Howard J.M."/>
            <person name="Iguchi T."/>
            <person name="Janes D.E."/>
            <person name="Khan S.Y."/>
            <person name="Kohno S."/>
            <person name="de Koning A.J."/>
            <person name="Lance S.L."/>
            <person name="McCarthy F.M."/>
            <person name="McCormack J.E."/>
            <person name="Merchant M.E."/>
            <person name="Peterson D.G."/>
            <person name="Pollock D.D."/>
            <person name="Pourmand N."/>
            <person name="Raney B.J."/>
            <person name="Roessler K.A."/>
            <person name="Sanford J.R."/>
            <person name="Sawyer R.H."/>
            <person name="Schmidt C.J."/>
            <person name="Triplett E.W."/>
            <person name="Tuberville T.D."/>
            <person name="Venegas-Anaya M."/>
            <person name="Howard J.T."/>
            <person name="Jarvis E.D."/>
            <person name="Guillette L.J.Jr."/>
            <person name="Glenn T.C."/>
            <person name="Green R.E."/>
            <person name="Ray D.A."/>
        </authorList>
    </citation>
    <scope>NUCLEOTIDE SEQUENCE [LARGE SCALE GENOMIC DNA]</scope>
    <source>
        <strain evidence="5">KSC_2009_1</strain>
    </source>
</reference>
<keyword evidence="3" id="KW-0963">Cytoplasm</keyword>
<dbReference type="Gene3D" id="1.10.750.20">
    <property type="entry name" value="SOCS box"/>
    <property type="match status" value="1"/>
</dbReference>
<dbReference type="GO" id="GO:0016567">
    <property type="term" value="P:protein ubiquitination"/>
    <property type="evidence" value="ECO:0007669"/>
    <property type="project" value="UniProtKB-UniPathway"/>
</dbReference>
<dbReference type="PANTHER" id="PTHR12245:SF3">
    <property type="entry name" value="SPRY DOMAIN-CONTAINING SOCS BOX PROTEIN 4"/>
    <property type="match status" value="1"/>
</dbReference>
<keyword evidence="6" id="KW-1185">Reference proteome</keyword>
<evidence type="ECO:0000313" key="6">
    <source>
        <dbReference type="Proteomes" id="UP000050525"/>
    </source>
</evidence>
<dbReference type="InterPro" id="IPR003877">
    <property type="entry name" value="SPRY_dom"/>
</dbReference>
<evidence type="ECO:0000256" key="3">
    <source>
        <dbReference type="ARBA" id="ARBA00022490"/>
    </source>
</evidence>
<dbReference type="AlphaFoldDB" id="A0A151NAM9"/>
<name>A0A151NAM9_ALLMI</name>
<dbReference type="SMART" id="SM00969">
    <property type="entry name" value="SOCS_box"/>
    <property type="match status" value="1"/>
</dbReference>
<accession>A0A151NAM9</accession>
<gene>
    <name evidence="5" type="ORF">Y1Q_0024462</name>
</gene>
<dbReference type="InterPro" id="IPR001496">
    <property type="entry name" value="SOCS_box"/>
</dbReference>
<dbReference type="EMBL" id="AKHW03003627">
    <property type="protein sequence ID" value="KYO33831.1"/>
    <property type="molecule type" value="Genomic_DNA"/>
</dbReference>
<dbReference type="FunFam" id="1.10.750.20:FF:000001">
    <property type="entry name" value="Ankyrin repeat and SOCS box containing 1"/>
    <property type="match status" value="1"/>
</dbReference>
<evidence type="ECO:0000313" key="5">
    <source>
        <dbReference type="EMBL" id="KYO33831.1"/>
    </source>
</evidence>
<dbReference type="Gene3D" id="2.60.120.920">
    <property type="match status" value="1"/>
</dbReference>
<evidence type="ECO:0000256" key="2">
    <source>
        <dbReference type="ARBA" id="ARBA00004906"/>
    </source>
</evidence>
<comment type="subcellular location">
    <subcellularLocation>
        <location evidence="1">Cytoplasm</location>
    </subcellularLocation>
</comment>
<evidence type="ECO:0000256" key="1">
    <source>
        <dbReference type="ARBA" id="ARBA00004496"/>
    </source>
</evidence>
<dbReference type="GO" id="GO:0019005">
    <property type="term" value="C:SCF ubiquitin ligase complex"/>
    <property type="evidence" value="ECO:0007669"/>
    <property type="project" value="TreeGrafter"/>
</dbReference>
<dbReference type="SUPFAM" id="SSF158235">
    <property type="entry name" value="SOCS box-like"/>
    <property type="match status" value="1"/>
</dbReference>
<sequence length="181" mass="20140">MWGQHALLKTGAWLAGATLRLLARIRVAGSLLLQLQEVPRTPAAAGVCVSSENTAAQKLQTREVNPIWLSNTLLVVLDMDEGTLSFMVDGQYLGVAFRGLKGKKVYPIVSAVWGHCEITMRYINGLDPEPLPLMDLCRRSIRFALGRDRLHDIESLPLPQSLKNYLQYQSFSAKVHELVLT</sequence>
<organism evidence="5 6">
    <name type="scientific">Alligator mississippiensis</name>
    <name type="common">American alligator</name>
    <dbReference type="NCBI Taxonomy" id="8496"/>
    <lineage>
        <taxon>Eukaryota</taxon>
        <taxon>Metazoa</taxon>
        <taxon>Chordata</taxon>
        <taxon>Craniata</taxon>
        <taxon>Vertebrata</taxon>
        <taxon>Euteleostomi</taxon>
        <taxon>Archelosauria</taxon>
        <taxon>Archosauria</taxon>
        <taxon>Crocodylia</taxon>
        <taxon>Alligatoridae</taxon>
        <taxon>Alligatorinae</taxon>
        <taxon>Alligator</taxon>
    </lineage>
</organism>
<dbReference type="STRING" id="8496.A0A151NAM9"/>
<dbReference type="CDD" id="cd03743">
    <property type="entry name" value="SOCS_SSB4"/>
    <property type="match status" value="1"/>
</dbReference>
<dbReference type="PANTHER" id="PTHR12245">
    <property type="entry name" value="SPRY DOMAIN CONTAINING SOCS BOX PROTEIN"/>
    <property type="match status" value="1"/>
</dbReference>
<comment type="caution">
    <text evidence="5">The sequence shown here is derived from an EMBL/GenBank/DDBJ whole genome shotgun (WGS) entry which is preliminary data.</text>
</comment>
<protein>
    <recommendedName>
        <fullName evidence="4">SOCS box domain-containing protein</fullName>
    </recommendedName>
</protein>
<dbReference type="PROSITE" id="PS50225">
    <property type="entry name" value="SOCS"/>
    <property type="match status" value="1"/>
</dbReference>
<dbReference type="GO" id="GO:0005737">
    <property type="term" value="C:cytoplasm"/>
    <property type="evidence" value="ECO:0007669"/>
    <property type="project" value="UniProtKB-SubCell"/>
</dbReference>